<dbReference type="EMBL" id="CP019343">
    <property type="protein sequence ID" value="ARN75301.1"/>
    <property type="molecule type" value="Genomic_DNA"/>
</dbReference>
<proteinExistence type="predicted"/>
<dbReference type="KEGG" id="osg:BST96_14970"/>
<protein>
    <submittedName>
        <fullName evidence="1">Uncharacterized protein</fullName>
    </submittedName>
</protein>
<dbReference type="InterPro" id="IPR004260">
    <property type="entry name" value="Pyr-dimer_DNA_glycosylase"/>
</dbReference>
<organism evidence="1 2">
    <name type="scientific">Oceanicoccus sagamiensis</name>
    <dbReference type="NCBI Taxonomy" id="716816"/>
    <lineage>
        <taxon>Bacteria</taxon>
        <taxon>Pseudomonadati</taxon>
        <taxon>Pseudomonadota</taxon>
        <taxon>Gammaproteobacteria</taxon>
        <taxon>Cellvibrionales</taxon>
        <taxon>Spongiibacteraceae</taxon>
        <taxon>Oceanicoccus</taxon>
    </lineage>
</organism>
<reference evidence="1 2" key="1">
    <citation type="submission" date="2016-11" db="EMBL/GenBank/DDBJ databases">
        <title>Trade-off between light-utilization and light-protection in marine flavobacteria.</title>
        <authorList>
            <person name="Kumagai Y."/>
        </authorList>
    </citation>
    <scope>NUCLEOTIDE SEQUENCE [LARGE SCALE GENOMIC DNA]</scope>
    <source>
        <strain evidence="1 2">NBRC 107125</strain>
    </source>
</reference>
<accession>A0A1X9NDS1</accession>
<name>A0A1X9NDS1_9GAMM</name>
<dbReference type="OrthoDB" id="7348899at2"/>
<dbReference type="STRING" id="716816.BST96_14970"/>
<sequence length="159" mass="18639">MNIFVLDDNIERCAQYHCDKHVAKMILESVQILCTALNKKAIATPYKSTHIKHPCVLWAEQSYDNFEWLCYLTQALNTEYRWRYNKPKDHASIAVLKAIEPHRFERNGLLPFAQAMPDSYKQPDNAVAAYRQFYCQDKASFARWTKRATPAWFLYGQAN</sequence>
<keyword evidence="2" id="KW-1185">Reference proteome</keyword>
<gene>
    <name evidence="1" type="ORF">BST96_14970</name>
</gene>
<dbReference type="Proteomes" id="UP000193450">
    <property type="component" value="Chromosome"/>
</dbReference>
<evidence type="ECO:0000313" key="2">
    <source>
        <dbReference type="Proteomes" id="UP000193450"/>
    </source>
</evidence>
<dbReference type="Pfam" id="PF03013">
    <property type="entry name" value="Pyr_excise"/>
    <property type="match status" value="1"/>
</dbReference>
<evidence type="ECO:0000313" key="1">
    <source>
        <dbReference type="EMBL" id="ARN75301.1"/>
    </source>
</evidence>
<dbReference type="AlphaFoldDB" id="A0A1X9NDS1"/>